<sequence>MEMKPLLRMETHPRKDATARAAPAGLGGRPPPRGPGLRGAETAVQGPEQGELQAGLLRGARGAETGEPAAGWGRAPTAALGLDLLPAPEVLACRSRVRRGEWDELKSSTGSAPILVVMVILLNIGVAILFINFFI</sequence>
<evidence type="ECO:0000256" key="2">
    <source>
        <dbReference type="SAM" id="Phobius"/>
    </source>
</evidence>
<evidence type="ECO:0000256" key="1">
    <source>
        <dbReference type="SAM" id="MobiDB-lite"/>
    </source>
</evidence>
<proteinExistence type="predicted"/>
<dbReference type="AlphaFoldDB" id="A0A2J8RVS9"/>
<keyword evidence="2" id="KW-0472">Membrane</keyword>
<comment type="caution">
    <text evidence="3">The sequence shown here is derived from an EMBL/GenBank/DDBJ whole genome shotgun (WGS) entry which is preliminary data.</text>
</comment>
<keyword evidence="2" id="KW-1133">Transmembrane helix</keyword>
<reference evidence="3" key="1">
    <citation type="submission" date="2017-12" db="EMBL/GenBank/DDBJ databases">
        <title>High-resolution comparative analysis of great ape genomes.</title>
        <authorList>
            <person name="Pollen A."/>
            <person name="Hastie A."/>
            <person name="Hormozdiari F."/>
            <person name="Dougherty M."/>
            <person name="Liu R."/>
            <person name="Chaisson M."/>
            <person name="Hoppe E."/>
            <person name="Hill C."/>
            <person name="Pang A."/>
            <person name="Hillier L."/>
            <person name="Baker C."/>
            <person name="Armstrong J."/>
            <person name="Shendure J."/>
            <person name="Paten B."/>
            <person name="Wilson R."/>
            <person name="Chao H."/>
            <person name="Schneider V."/>
            <person name="Ventura M."/>
            <person name="Kronenberg Z."/>
            <person name="Murali S."/>
            <person name="Gordon D."/>
            <person name="Cantsilieris S."/>
            <person name="Munson K."/>
            <person name="Nelson B."/>
            <person name="Raja A."/>
            <person name="Underwood J."/>
            <person name="Diekhans M."/>
            <person name="Fiddes I."/>
            <person name="Haussler D."/>
            <person name="Eichler E."/>
        </authorList>
    </citation>
    <scope>NUCLEOTIDE SEQUENCE [LARGE SCALE GENOMIC DNA]</scope>
    <source>
        <strain evidence="3">Susie</strain>
    </source>
</reference>
<gene>
    <name evidence="3" type="ORF">CR201_G0048414</name>
</gene>
<name>A0A2J8RVS9_PONAB</name>
<keyword evidence="2" id="KW-0812">Transmembrane</keyword>
<feature type="compositionally biased region" description="Basic and acidic residues" evidence="1">
    <location>
        <begin position="1"/>
        <end position="18"/>
    </location>
</feature>
<evidence type="ECO:0000313" key="3">
    <source>
        <dbReference type="EMBL" id="PNJ12605.1"/>
    </source>
</evidence>
<protein>
    <submittedName>
        <fullName evidence="3">Uncharacterized protein</fullName>
    </submittedName>
</protein>
<organism evidence="3">
    <name type="scientific">Pongo abelii</name>
    <name type="common">Sumatran orangutan</name>
    <name type="synonym">Pongo pygmaeus abelii</name>
    <dbReference type="NCBI Taxonomy" id="9601"/>
    <lineage>
        <taxon>Eukaryota</taxon>
        <taxon>Metazoa</taxon>
        <taxon>Chordata</taxon>
        <taxon>Craniata</taxon>
        <taxon>Vertebrata</taxon>
        <taxon>Euteleostomi</taxon>
        <taxon>Mammalia</taxon>
        <taxon>Eutheria</taxon>
        <taxon>Euarchontoglires</taxon>
        <taxon>Primates</taxon>
        <taxon>Haplorrhini</taxon>
        <taxon>Catarrhini</taxon>
        <taxon>Hominidae</taxon>
        <taxon>Pongo</taxon>
    </lineage>
</organism>
<feature type="transmembrane region" description="Helical" evidence="2">
    <location>
        <begin position="114"/>
        <end position="134"/>
    </location>
</feature>
<feature type="region of interest" description="Disordered" evidence="1">
    <location>
        <begin position="1"/>
        <end position="45"/>
    </location>
</feature>
<accession>A0A2J8RVS9</accession>
<dbReference type="EMBL" id="NDHI03003646">
    <property type="protein sequence ID" value="PNJ12605.1"/>
    <property type="molecule type" value="Genomic_DNA"/>
</dbReference>